<dbReference type="GO" id="GO:0003676">
    <property type="term" value="F:nucleic acid binding"/>
    <property type="evidence" value="ECO:0007669"/>
    <property type="project" value="InterPro"/>
</dbReference>
<organism evidence="1 3">
    <name type="scientific">Didymodactylos carnosus</name>
    <dbReference type="NCBI Taxonomy" id="1234261"/>
    <lineage>
        <taxon>Eukaryota</taxon>
        <taxon>Metazoa</taxon>
        <taxon>Spiralia</taxon>
        <taxon>Gnathifera</taxon>
        <taxon>Rotifera</taxon>
        <taxon>Eurotatoria</taxon>
        <taxon>Bdelloidea</taxon>
        <taxon>Philodinida</taxon>
        <taxon>Philodinidae</taxon>
        <taxon>Didymodactylos</taxon>
    </lineage>
</organism>
<comment type="caution">
    <text evidence="1">The sequence shown here is derived from an EMBL/GenBank/DDBJ whole genome shotgun (WGS) entry which is preliminary data.</text>
</comment>
<evidence type="ECO:0000313" key="3">
    <source>
        <dbReference type="Proteomes" id="UP000677228"/>
    </source>
</evidence>
<name>A0A8S2F2U8_9BILA</name>
<evidence type="ECO:0000313" key="1">
    <source>
        <dbReference type="EMBL" id="CAF1380361.1"/>
    </source>
</evidence>
<dbReference type="PANTHER" id="PTHR33939:SF1">
    <property type="entry name" value="DUF4371 DOMAIN-CONTAINING PROTEIN"/>
    <property type="match status" value="1"/>
</dbReference>
<evidence type="ECO:0008006" key="4">
    <source>
        <dbReference type="Google" id="ProtNLM"/>
    </source>
</evidence>
<gene>
    <name evidence="1" type="ORF">OVA965_LOCUS32078</name>
    <name evidence="2" type="ORF">TMI583_LOCUS32931</name>
</gene>
<evidence type="ECO:0000313" key="2">
    <source>
        <dbReference type="EMBL" id="CAF4188834.1"/>
    </source>
</evidence>
<proteinExistence type="predicted"/>
<dbReference type="Proteomes" id="UP000677228">
    <property type="component" value="Unassembled WGS sequence"/>
</dbReference>
<dbReference type="InterPro" id="IPR036397">
    <property type="entry name" value="RNaseH_sf"/>
</dbReference>
<dbReference type="Proteomes" id="UP000682733">
    <property type="component" value="Unassembled WGS sequence"/>
</dbReference>
<dbReference type="PANTHER" id="PTHR33939">
    <property type="entry name" value="PROTEIN CBG22215"/>
    <property type="match status" value="1"/>
</dbReference>
<reference evidence="1" key="1">
    <citation type="submission" date="2021-02" db="EMBL/GenBank/DDBJ databases">
        <authorList>
            <person name="Nowell W R."/>
        </authorList>
    </citation>
    <scope>NUCLEOTIDE SEQUENCE</scope>
</reference>
<dbReference type="AlphaFoldDB" id="A0A8S2F2U8"/>
<dbReference type="Gene3D" id="3.30.420.10">
    <property type="entry name" value="Ribonuclease H-like superfamily/Ribonuclease H"/>
    <property type="match status" value="1"/>
</dbReference>
<accession>A0A8S2F2U8</accession>
<dbReference type="EMBL" id="CAJOBA010046398">
    <property type="protein sequence ID" value="CAF4188834.1"/>
    <property type="molecule type" value="Genomic_DNA"/>
</dbReference>
<sequence>MPRGHDFSREEKSLIFSVIRFVENEKSGPTIPLFNVRERLVAMLGILFHSVKNLKHEMLTGTVSDESTDESTYTVPTRKSNPLPDDTFIAAATTQVTLPNPVLSKKRGHSGRSSIRLSEYGEDMIRYQFNWMLAEKIYPTIDKLLSRLQSDCQDFPIHIHTTLSKIMKELGFKYCKTSKATIPLDSTFFIAQRAYYFRKLNEFRGNGTLLFWHDETWVNSGEEKHSIWIDNSGQGRLRKRDGKGPRLAISAMLSKDGIHESTVDVWETSKEHNMTSARFVNWVFEAAGTLRAENGNSKICIVVDNAPWHNELTEETKMPKRAWVKAQVVQWLNDHQVPYLDIYTKAELLELADAYAPKRHSKQM</sequence>
<protein>
    <recommendedName>
        <fullName evidence="4">Tc1-like transposase DDE domain-containing protein</fullName>
    </recommendedName>
</protein>
<dbReference type="EMBL" id="CAJNOK010024705">
    <property type="protein sequence ID" value="CAF1380361.1"/>
    <property type="molecule type" value="Genomic_DNA"/>
</dbReference>